<evidence type="ECO:0000313" key="3">
    <source>
        <dbReference type="Proteomes" id="UP000002668"/>
    </source>
</evidence>
<gene>
    <name evidence="2" type="ORF">LEMA_P044590.1</name>
</gene>
<evidence type="ECO:0000313" key="2">
    <source>
        <dbReference type="EMBL" id="CBX93558.1"/>
    </source>
</evidence>
<dbReference type="HOGENOM" id="CLU_2277983_0_0_1"/>
<name>E4ZQ23_LEPMJ</name>
<feature type="compositionally biased region" description="Basic residues" evidence="1">
    <location>
        <begin position="11"/>
        <end position="26"/>
    </location>
</feature>
<proteinExistence type="predicted"/>
<keyword evidence="3" id="KW-1185">Reference proteome</keyword>
<feature type="region of interest" description="Disordered" evidence="1">
    <location>
        <begin position="65"/>
        <end position="102"/>
    </location>
</feature>
<organism evidence="3">
    <name type="scientific">Leptosphaeria maculans (strain JN3 / isolate v23.1.3 / race Av1-4-5-6-7-8)</name>
    <name type="common">Blackleg fungus</name>
    <name type="synonym">Phoma lingam</name>
    <dbReference type="NCBI Taxonomy" id="985895"/>
    <lineage>
        <taxon>Eukaryota</taxon>
        <taxon>Fungi</taxon>
        <taxon>Dikarya</taxon>
        <taxon>Ascomycota</taxon>
        <taxon>Pezizomycotina</taxon>
        <taxon>Dothideomycetes</taxon>
        <taxon>Pleosporomycetidae</taxon>
        <taxon>Pleosporales</taxon>
        <taxon>Pleosporineae</taxon>
        <taxon>Leptosphaeriaceae</taxon>
        <taxon>Plenodomus</taxon>
        <taxon>Plenodomus lingam/Leptosphaeria maculans species complex</taxon>
    </lineage>
</organism>
<dbReference type="Proteomes" id="UP000002668">
    <property type="component" value="Genome"/>
</dbReference>
<sequence>MLAQPPIFRSCSHRATRPHKPKKGHNCKLTPDLRTRRFDSWSRAHARASRVACALSLSALVARPRPRRRPQVIDVATTSSPISSGCGLRGRRISANHDGKQR</sequence>
<dbReference type="EMBL" id="FP929105">
    <property type="protein sequence ID" value="CBX93558.1"/>
    <property type="molecule type" value="Genomic_DNA"/>
</dbReference>
<reference evidence="3" key="1">
    <citation type="journal article" date="2011" name="Nat. Commun.">
        <title>Effector diversification within compartments of the Leptosphaeria maculans genome affected by Repeat-Induced Point mutations.</title>
        <authorList>
            <person name="Rouxel T."/>
            <person name="Grandaubert J."/>
            <person name="Hane J.K."/>
            <person name="Hoede C."/>
            <person name="van de Wouw A.P."/>
            <person name="Couloux A."/>
            <person name="Dominguez V."/>
            <person name="Anthouard V."/>
            <person name="Bally P."/>
            <person name="Bourras S."/>
            <person name="Cozijnsen A.J."/>
            <person name="Ciuffetti L.M."/>
            <person name="Degrave A."/>
            <person name="Dilmaghani A."/>
            <person name="Duret L."/>
            <person name="Fudal I."/>
            <person name="Goodwin S.B."/>
            <person name="Gout L."/>
            <person name="Glaser N."/>
            <person name="Linglin J."/>
            <person name="Kema G.H.J."/>
            <person name="Lapalu N."/>
            <person name="Lawrence C.B."/>
            <person name="May K."/>
            <person name="Meyer M."/>
            <person name="Ollivier B."/>
            <person name="Poulain J."/>
            <person name="Schoch C.L."/>
            <person name="Simon A."/>
            <person name="Spatafora J.W."/>
            <person name="Stachowiak A."/>
            <person name="Turgeon B.G."/>
            <person name="Tyler B.M."/>
            <person name="Vincent D."/>
            <person name="Weissenbach J."/>
            <person name="Amselem J."/>
            <person name="Quesneville H."/>
            <person name="Oliver R.P."/>
            <person name="Wincker P."/>
            <person name="Balesdent M.-H."/>
            <person name="Howlett B.J."/>
        </authorList>
    </citation>
    <scope>NUCLEOTIDE SEQUENCE [LARGE SCALE GENOMIC DNA]</scope>
    <source>
        <strain evidence="3">JN3 / isolate v23.1.3 / race Av1-4-5-6-7-8</strain>
    </source>
</reference>
<dbReference type="VEuPathDB" id="FungiDB:LEMA_P044590.1"/>
<evidence type="ECO:0000256" key="1">
    <source>
        <dbReference type="SAM" id="MobiDB-lite"/>
    </source>
</evidence>
<dbReference type="InParanoid" id="E4ZQ23"/>
<protein>
    <submittedName>
        <fullName evidence="2">Predicted protein</fullName>
    </submittedName>
</protein>
<feature type="region of interest" description="Disordered" evidence="1">
    <location>
        <begin position="1"/>
        <end position="30"/>
    </location>
</feature>
<accession>E4ZQ23</accession>
<dbReference type="AlphaFoldDB" id="E4ZQ23"/>